<comment type="caution">
    <text evidence="2">The sequence shown here is derived from an EMBL/GenBank/DDBJ whole genome shotgun (WGS) entry which is preliminary data.</text>
</comment>
<dbReference type="AlphaFoldDB" id="A0A1F5MHY6"/>
<feature type="region of interest" description="Disordered" evidence="1">
    <location>
        <begin position="1"/>
        <end position="20"/>
    </location>
</feature>
<name>A0A1F5MHY6_9BACT</name>
<accession>A0A1F5MHY6</accession>
<reference evidence="2 3" key="1">
    <citation type="journal article" date="2016" name="Nat. Commun.">
        <title>Thousands of microbial genomes shed light on interconnected biogeochemical processes in an aquifer system.</title>
        <authorList>
            <person name="Anantharaman K."/>
            <person name="Brown C.T."/>
            <person name="Hug L.A."/>
            <person name="Sharon I."/>
            <person name="Castelle C.J."/>
            <person name="Probst A.J."/>
            <person name="Thomas B.C."/>
            <person name="Singh A."/>
            <person name="Wilkins M.J."/>
            <person name="Karaoz U."/>
            <person name="Brodie E.L."/>
            <person name="Williams K.H."/>
            <person name="Hubbard S.S."/>
            <person name="Banfield J.F."/>
        </authorList>
    </citation>
    <scope>NUCLEOTIDE SEQUENCE [LARGE SCALE GENOMIC DNA]</scope>
</reference>
<organism evidence="2 3">
    <name type="scientific">Candidatus Daviesbacteria bacterium RIFCSPLOWO2_02_FULL_36_7</name>
    <dbReference type="NCBI Taxonomy" id="1797792"/>
    <lineage>
        <taxon>Bacteria</taxon>
        <taxon>Candidatus Daviesiibacteriota</taxon>
    </lineage>
</organism>
<evidence type="ECO:0000313" key="3">
    <source>
        <dbReference type="Proteomes" id="UP000178859"/>
    </source>
</evidence>
<dbReference type="EMBL" id="MFDT01000013">
    <property type="protein sequence ID" value="OGE64974.1"/>
    <property type="molecule type" value="Genomic_DNA"/>
</dbReference>
<evidence type="ECO:0000256" key="1">
    <source>
        <dbReference type="SAM" id="MobiDB-lite"/>
    </source>
</evidence>
<protein>
    <submittedName>
        <fullName evidence="2">Uncharacterized protein</fullName>
    </submittedName>
</protein>
<dbReference type="Proteomes" id="UP000178859">
    <property type="component" value="Unassembled WGS sequence"/>
</dbReference>
<sequence>MKLHRQESAASCHPSNSNSNSISINYSFYFAFLGKKVLFQVLPQEPDQLVFLIVIPSSELYFNIHNLPEEDYLNWT</sequence>
<evidence type="ECO:0000313" key="2">
    <source>
        <dbReference type="EMBL" id="OGE64974.1"/>
    </source>
</evidence>
<gene>
    <name evidence="2" type="ORF">A3I48_04355</name>
</gene>
<proteinExistence type="predicted"/>